<comment type="similarity">
    <text evidence="1">Belongs to the peptidase C48 family.</text>
</comment>
<dbReference type="GO" id="GO:0006508">
    <property type="term" value="P:proteolysis"/>
    <property type="evidence" value="ECO:0007669"/>
    <property type="project" value="UniProtKB-KW"/>
</dbReference>
<evidence type="ECO:0000313" key="6">
    <source>
        <dbReference type="EMBL" id="KAG2597735.1"/>
    </source>
</evidence>
<dbReference type="SUPFAM" id="SSF54001">
    <property type="entry name" value="Cysteine proteinases"/>
    <property type="match status" value="1"/>
</dbReference>
<evidence type="ECO:0000256" key="3">
    <source>
        <dbReference type="ARBA" id="ARBA00022801"/>
    </source>
</evidence>
<sequence>MFGKNSMPQVHFFANKLINRDPMSDQEIVICFMLVALNSFLCPNSSLTPSSSYLGAFDDIEKVKDFDWSKLVLDWLLEKVKDFTRSSKVQKTLGGCLYYLAVVYLDSIDFGNRQVLGGMPWIAFWKDKMIKTFSELDSTGPRYGHRQLLCPTKTCYAKHLIDTGNDASSSVANSEFKLKLDECCGGQLLECLKNDICKLMNTFMQKSIGSANLDVSLIGDALDEMRSTISRILNQFRSVDSAVQHLVLEVLELVHGFNNRAGNDDSIRLEVSKDTSAYDHHANTSAGQDHLTEGTINVRHNHNSLTRHVPISSTFVSPRPVHTFSSRLPRCAPSAGVYEQMKARSELCRNYATETEIASLRDPRCIISDDEGSRPPKKARSCTPAKKAVSPSDFICIESENSPATDSATLYVNQSIPRFCSQKFYSYYTRRDEASGQCSVRNPLTPIPLDNLEASTDVLQIITPRLTKTTNSLPRKRFSNDNNEVYITVQSSPEVEIIGNKSMQSRIHDMTKKLDMAYNSNLTANETRNKNPDTTYTHVSPEDVAPSEDDGDATQQKSSTGGKVPHYGPRRLVKPTIVMGNSYENIRTSWRVSSLEYDNYEAICNLASSNFSNETAVDLGGVHCTFWSLGQSLGPQGFVNNFVLATFCRHLFLGPGGHPSASKKHYFFPSVSDNLLKEIEEADEKILMNAFTKSTKAKALQSSNMLFFPTCYQGHWFVFIVDIKDHCFVFLDSHYSSEDEFHSHVREMMVRSFAFHWNKYITGTSILKQRCHLMRLKFCILICLSMAQIRCMTQVYMQ</sequence>
<name>A0A8T0SKU8_PANVG</name>
<feature type="domain" description="Ubiquitin-like protease family profile" evidence="5">
    <location>
        <begin position="683"/>
        <end position="750"/>
    </location>
</feature>
<protein>
    <recommendedName>
        <fullName evidence="5">Ubiquitin-like protease family profile domain-containing protein</fullName>
    </recommendedName>
</protein>
<reference evidence="6" key="1">
    <citation type="submission" date="2020-05" db="EMBL/GenBank/DDBJ databases">
        <title>WGS assembly of Panicum virgatum.</title>
        <authorList>
            <person name="Lovell J.T."/>
            <person name="Jenkins J."/>
            <person name="Shu S."/>
            <person name="Juenger T.E."/>
            <person name="Schmutz J."/>
        </authorList>
    </citation>
    <scope>NUCLEOTIDE SEQUENCE</scope>
    <source>
        <strain evidence="6">AP13</strain>
    </source>
</reference>
<dbReference type="InterPro" id="IPR003653">
    <property type="entry name" value="Peptidase_C48_C"/>
</dbReference>
<dbReference type="OrthoDB" id="695450at2759"/>
<evidence type="ECO:0000256" key="4">
    <source>
        <dbReference type="SAM" id="MobiDB-lite"/>
    </source>
</evidence>
<evidence type="ECO:0000256" key="2">
    <source>
        <dbReference type="ARBA" id="ARBA00022670"/>
    </source>
</evidence>
<accession>A0A8T0SKU8</accession>
<dbReference type="Gene3D" id="3.40.395.10">
    <property type="entry name" value="Adenoviral Proteinase, Chain A"/>
    <property type="match status" value="1"/>
</dbReference>
<dbReference type="Proteomes" id="UP000823388">
    <property type="component" value="Chromosome 5K"/>
</dbReference>
<keyword evidence="7" id="KW-1185">Reference proteome</keyword>
<evidence type="ECO:0000313" key="7">
    <source>
        <dbReference type="Proteomes" id="UP000823388"/>
    </source>
</evidence>
<comment type="caution">
    <text evidence="6">The sequence shown here is derived from an EMBL/GenBank/DDBJ whole genome shotgun (WGS) entry which is preliminary data.</text>
</comment>
<dbReference type="PANTHER" id="PTHR34835:SF60">
    <property type="entry name" value="OS10G0490300 PROTEIN"/>
    <property type="match status" value="1"/>
</dbReference>
<organism evidence="6 7">
    <name type="scientific">Panicum virgatum</name>
    <name type="common">Blackwell switchgrass</name>
    <dbReference type="NCBI Taxonomy" id="38727"/>
    <lineage>
        <taxon>Eukaryota</taxon>
        <taxon>Viridiplantae</taxon>
        <taxon>Streptophyta</taxon>
        <taxon>Embryophyta</taxon>
        <taxon>Tracheophyta</taxon>
        <taxon>Spermatophyta</taxon>
        <taxon>Magnoliopsida</taxon>
        <taxon>Liliopsida</taxon>
        <taxon>Poales</taxon>
        <taxon>Poaceae</taxon>
        <taxon>PACMAD clade</taxon>
        <taxon>Panicoideae</taxon>
        <taxon>Panicodae</taxon>
        <taxon>Paniceae</taxon>
        <taxon>Panicinae</taxon>
        <taxon>Panicum</taxon>
        <taxon>Panicum sect. Hiantes</taxon>
    </lineage>
</organism>
<dbReference type="AlphaFoldDB" id="A0A8T0SKU8"/>
<dbReference type="PANTHER" id="PTHR34835">
    <property type="entry name" value="OS07G0283600 PROTEIN-RELATED"/>
    <property type="match status" value="1"/>
</dbReference>
<proteinExistence type="inferred from homology"/>
<dbReference type="EMBL" id="CM029045">
    <property type="protein sequence ID" value="KAG2597735.1"/>
    <property type="molecule type" value="Genomic_DNA"/>
</dbReference>
<dbReference type="InterPro" id="IPR038765">
    <property type="entry name" value="Papain-like_cys_pep_sf"/>
</dbReference>
<feature type="compositionally biased region" description="Polar residues" evidence="4">
    <location>
        <begin position="524"/>
        <end position="538"/>
    </location>
</feature>
<keyword evidence="3" id="KW-0378">Hydrolase</keyword>
<feature type="region of interest" description="Disordered" evidence="4">
    <location>
        <begin position="524"/>
        <end position="569"/>
    </location>
</feature>
<evidence type="ECO:0000259" key="5">
    <source>
        <dbReference type="Pfam" id="PF02902"/>
    </source>
</evidence>
<evidence type="ECO:0000256" key="1">
    <source>
        <dbReference type="ARBA" id="ARBA00005234"/>
    </source>
</evidence>
<keyword evidence="2" id="KW-0645">Protease</keyword>
<dbReference type="GO" id="GO:0008234">
    <property type="term" value="F:cysteine-type peptidase activity"/>
    <property type="evidence" value="ECO:0007669"/>
    <property type="project" value="InterPro"/>
</dbReference>
<gene>
    <name evidence="6" type="ORF">PVAP13_5KG232400</name>
</gene>
<dbReference type="Pfam" id="PF02902">
    <property type="entry name" value="Peptidase_C48"/>
    <property type="match status" value="1"/>
</dbReference>